<accession>A0A1M7YVQ9</accession>
<proteinExistence type="predicted"/>
<dbReference type="AlphaFoldDB" id="A0A1M7YVQ9"/>
<evidence type="ECO:0000313" key="2">
    <source>
        <dbReference type="Proteomes" id="UP000184600"/>
    </source>
</evidence>
<keyword evidence="2" id="KW-1185">Reference proteome</keyword>
<gene>
    <name evidence="1" type="ORF">VQ7734_02539</name>
</gene>
<dbReference type="RefSeq" id="WP_143169319.1">
    <property type="nucleotide sequence ID" value="NZ_AP024897.1"/>
</dbReference>
<dbReference type="Proteomes" id="UP000184600">
    <property type="component" value="Unassembled WGS sequence"/>
</dbReference>
<dbReference type="OrthoDB" id="5870797at2"/>
<reference evidence="2" key="1">
    <citation type="submission" date="2016-12" db="EMBL/GenBank/DDBJ databases">
        <authorList>
            <person name="Rodrigo-Torres L."/>
            <person name="Arahal R.D."/>
            <person name="Lucena T."/>
        </authorList>
    </citation>
    <scope>NUCLEOTIDE SEQUENCE [LARGE SCALE GENOMIC DNA]</scope>
</reference>
<name>A0A1M7YVQ9_9VIBR</name>
<dbReference type="EMBL" id="FRFG01000028">
    <property type="protein sequence ID" value="SHO56770.1"/>
    <property type="molecule type" value="Genomic_DNA"/>
</dbReference>
<sequence>MSISEKINTLIHKNDVFISLRITNEKNNKSEIISNMPDGYKKIYYSNHYDSIDDTFDFTESCTENMCYPNSQGNYTSEYIKTMESHGYYNLVSFTIKDKKTLSCIVTLPGKPRAQHHVRDLLHFDLVEDIKAIVTSLSEISTTSDFDFSVIPDICH</sequence>
<organism evidence="1 2">
    <name type="scientific">Vibrio quintilis</name>
    <dbReference type="NCBI Taxonomy" id="1117707"/>
    <lineage>
        <taxon>Bacteria</taxon>
        <taxon>Pseudomonadati</taxon>
        <taxon>Pseudomonadota</taxon>
        <taxon>Gammaproteobacteria</taxon>
        <taxon>Vibrionales</taxon>
        <taxon>Vibrionaceae</taxon>
        <taxon>Vibrio</taxon>
    </lineage>
</organism>
<protein>
    <submittedName>
        <fullName evidence="1">Uncharacterized protein</fullName>
    </submittedName>
</protein>
<evidence type="ECO:0000313" key="1">
    <source>
        <dbReference type="EMBL" id="SHO56770.1"/>
    </source>
</evidence>